<keyword evidence="1" id="KW-0812">Transmembrane</keyword>
<evidence type="ECO:0000256" key="1">
    <source>
        <dbReference type="SAM" id="Phobius"/>
    </source>
</evidence>
<dbReference type="RefSeq" id="WP_186940135.1">
    <property type="nucleotide sequence ID" value="NZ_JACOGA010000001.1"/>
</dbReference>
<feature type="transmembrane region" description="Helical" evidence="1">
    <location>
        <begin position="325"/>
        <end position="346"/>
    </location>
</feature>
<feature type="domain" description="NAD-dependent epimerase/dehydratase" evidence="2">
    <location>
        <begin position="3"/>
        <end position="203"/>
    </location>
</feature>
<dbReference type="SUPFAM" id="SSF51735">
    <property type="entry name" value="NAD(P)-binding Rossmann-fold domains"/>
    <property type="match status" value="1"/>
</dbReference>
<evidence type="ECO:0000313" key="4">
    <source>
        <dbReference type="Proteomes" id="UP000624279"/>
    </source>
</evidence>
<dbReference type="Pfam" id="PF01370">
    <property type="entry name" value="Epimerase"/>
    <property type="match status" value="1"/>
</dbReference>
<dbReference type="Gene3D" id="3.40.50.720">
    <property type="entry name" value="NAD(P)-binding Rossmann-like Domain"/>
    <property type="match status" value="1"/>
</dbReference>
<dbReference type="InterPro" id="IPR025695">
    <property type="entry name" value="DoxX-like"/>
</dbReference>
<feature type="transmembrane region" description="Helical" evidence="1">
    <location>
        <begin position="391"/>
        <end position="414"/>
    </location>
</feature>
<keyword evidence="1" id="KW-0472">Membrane</keyword>
<name>A0ABR6Y7K0_9BURK</name>
<evidence type="ECO:0000259" key="2">
    <source>
        <dbReference type="Pfam" id="PF01370"/>
    </source>
</evidence>
<organism evidence="3 4">
    <name type="scientific">Undibacterium flavidum</name>
    <dbReference type="NCBI Taxonomy" id="2762297"/>
    <lineage>
        <taxon>Bacteria</taxon>
        <taxon>Pseudomonadati</taxon>
        <taxon>Pseudomonadota</taxon>
        <taxon>Betaproteobacteria</taxon>
        <taxon>Burkholderiales</taxon>
        <taxon>Oxalobacteraceae</taxon>
        <taxon>Undibacterium</taxon>
    </lineage>
</organism>
<accession>A0ABR6Y7K0</accession>
<gene>
    <name evidence="3" type="ORF">H8K55_00875</name>
</gene>
<dbReference type="InterPro" id="IPR051207">
    <property type="entry name" value="ComplexI_NDUFA9_subunit"/>
</dbReference>
<dbReference type="EMBL" id="JACOGA010000001">
    <property type="protein sequence ID" value="MBC3872124.1"/>
    <property type="molecule type" value="Genomic_DNA"/>
</dbReference>
<proteinExistence type="predicted"/>
<evidence type="ECO:0000313" key="3">
    <source>
        <dbReference type="EMBL" id="MBC3872124.1"/>
    </source>
</evidence>
<dbReference type="Proteomes" id="UP000624279">
    <property type="component" value="Unassembled WGS sequence"/>
</dbReference>
<dbReference type="PANTHER" id="PTHR12126">
    <property type="entry name" value="NADH-UBIQUINONE OXIDOREDUCTASE 39 KDA SUBUNIT-RELATED"/>
    <property type="match status" value="1"/>
</dbReference>
<keyword evidence="4" id="KW-1185">Reference proteome</keyword>
<feature type="transmembrane region" description="Helical" evidence="1">
    <location>
        <begin position="420"/>
        <end position="441"/>
    </location>
</feature>
<dbReference type="Pfam" id="PF13781">
    <property type="entry name" value="DoxX_3"/>
    <property type="match status" value="1"/>
</dbReference>
<reference evidence="3 4" key="1">
    <citation type="submission" date="2020-08" db="EMBL/GenBank/DDBJ databases">
        <title>Novel species isolated from subtropical streams in China.</title>
        <authorList>
            <person name="Lu H."/>
        </authorList>
    </citation>
    <scope>NUCLEOTIDE SEQUENCE [LARGE SCALE GENOMIC DNA]</scope>
    <source>
        <strain evidence="3 4">LX15W</strain>
    </source>
</reference>
<dbReference type="InterPro" id="IPR036291">
    <property type="entry name" value="NAD(P)-bd_dom_sf"/>
</dbReference>
<dbReference type="PANTHER" id="PTHR12126:SF11">
    <property type="entry name" value="NADH DEHYDROGENASE [UBIQUINONE] 1 ALPHA SUBCOMPLEX SUBUNIT 9, MITOCHONDRIAL"/>
    <property type="match status" value="1"/>
</dbReference>
<protein>
    <submittedName>
        <fullName evidence="3">SDR family oxidoreductase</fullName>
    </submittedName>
</protein>
<keyword evidence="1" id="KW-1133">Transmembrane helix</keyword>
<dbReference type="InterPro" id="IPR001509">
    <property type="entry name" value="Epimerase_deHydtase"/>
</dbReference>
<comment type="caution">
    <text evidence="3">The sequence shown here is derived from an EMBL/GenBank/DDBJ whole genome shotgun (WGS) entry which is preliminary data.</text>
</comment>
<sequence length="453" mass="49895">MKILLCGAHGFVGRHLSHTLEQAGHTLIHGVHQFSKDTAEQRRELLIDYSKDTSIEIWEKRFAALGNIDIVINAVGILMQTRQVPFAAIHQNAPIVLFQAASDAGVRGILQISALGPDDNELNLASATPNQLSDYLQTKRAADQFLSQLHCPHLILRPSLIVGIDGASSQLFRSLASLPVIALLGGGEQQLQPVHIEDLCLCVRTWTAQIATDTAAPHQIIRAVGPQALTYREMLQHYRDAMNLSSAMFIHVPMSVMRISAHLARYLPQKVFAPETLQMLEQGNVANSLAFTQFLGRVPRGVDDWFTDQQAQALAAVAISSWTQLLFRLVLAFLWISTGIISLWIYPREDSLHLLAQVGISGLAATVVLYLAISFDVLLGIATLSRPSRKLWLCQTALILTYSFIIGVCLPTFLAHPFALILKNLPILAILFFLTASETASDKITHSTIKKKI</sequence>
<feature type="transmembrane region" description="Helical" evidence="1">
    <location>
        <begin position="358"/>
        <end position="379"/>
    </location>
</feature>